<evidence type="ECO:0000313" key="3">
    <source>
        <dbReference type="Proteomes" id="UP000279995"/>
    </source>
</evidence>
<protein>
    <submittedName>
        <fullName evidence="2">DUF3080 family protein</fullName>
    </submittedName>
</protein>
<dbReference type="EMBL" id="CP033065">
    <property type="protein sequence ID" value="AYM86821.1"/>
    <property type="molecule type" value="Genomic_DNA"/>
</dbReference>
<name>A0AAD0TZD9_9GAMM</name>
<feature type="chain" id="PRO_5042086565" evidence="1">
    <location>
        <begin position="28"/>
        <end position="348"/>
    </location>
</feature>
<evidence type="ECO:0000256" key="1">
    <source>
        <dbReference type="SAM" id="SignalP"/>
    </source>
</evidence>
<keyword evidence="1" id="KW-0732">Signal</keyword>
<reference evidence="2 3" key="1">
    <citation type="submission" date="2018-10" db="EMBL/GenBank/DDBJ databases">
        <title>Complete Genome Sequence and Transcriptomic Profiles of a Marine Bacterium, Pseudoalteromonas agarivorans Hao 2018.</title>
        <authorList>
            <person name="Hao L."/>
        </authorList>
    </citation>
    <scope>NUCLEOTIDE SEQUENCE [LARGE SCALE GENOMIC DNA]</scope>
    <source>
        <strain evidence="2 3">Hao 2018</strain>
    </source>
</reference>
<proteinExistence type="predicted"/>
<evidence type="ECO:0000313" key="2">
    <source>
        <dbReference type="EMBL" id="AYM86821.1"/>
    </source>
</evidence>
<dbReference type="AlphaFoldDB" id="A0AAD0TZD9"/>
<sequence length="348" mass="39125">MYKKALTLIPSKTWLSCLLAVCCAVLAGCSKAPSNTYQTYIARLSNTLETQAPGLSKPEAISPLLPPNTLLNTTTISLIELASLSHCKLSLLISEHNNQLGKTAGHAGVLKYQIEFVQNAQQCLSTLKPDSAVYKTLLKAKTHKEQTLNHYFNLMLYNEFELKNTWQASSSELSASPAGFSDTVAAMQQLALIKQYILNKHYLKINSADIFNALEQLNKYRFNQLLIYSARLQIAFNNSATRFIESQSIDEICPAGKNKKIATIVSNVFQKYFLKEIQPYQANLAGYLETLLPLYNQLWFDQAITNKQINTLIALDSQNNLLNQLKGSAKKHVTWWQNFYKTCEISPI</sequence>
<feature type="signal peptide" evidence="1">
    <location>
        <begin position="1"/>
        <end position="27"/>
    </location>
</feature>
<dbReference type="InterPro" id="IPR021431">
    <property type="entry name" value="DUF3080"/>
</dbReference>
<dbReference type="PROSITE" id="PS51257">
    <property type="entry name" value="PROKAR_LIPOPROTEIN"/>
    <property type="match status" value="1"/>
</dbReference>
<dbReference type="Proteomes" id="UP000279995">
    <property type="component" value="Chromosome I"/>
</dbReference>
<gene>
    <name evidence="2" type="ORF">D9T18_08900</name>
</gene>
<dbReference type="RefSeq" id="WP_121637572.1">
    <property type="nucleotide sequence ID" value="NZ_CP033065.1"/>
</dbReference>
<organism evidence="2 3">
    <name type="scientific">Pseudoalteromonas agarivorans</name>
    <dbReference type="NCBI Taxonomy" id="176102"/>
    <lineage>
        <taxon>Bacteria</taxon>
        <taxon>Pseudomonadati</taxon>
        <taxon>Pseudomonadota</taxon>
        <taxon>Gammaproteobacteria</taxon>
        <taxon>Alteromonadales</taxon>
        <taxon>Pseudoalteromonadaceae</taxon>
        <taxon>Pseudoalteromonas</taxon>
    </lineage>
</organism>
<accession>A0AAD0TZD9</accession>
<dbReference type="Pfam" id="PF11279">
    <property type="entry name" value="DUF3080"/>
    <property type="match status" value="1"/>
</dbReference>